<dbReference type="AlphaFoldDB" id="A0A8G2FDK3"/>
<evidence type="ECO:0000313" key="11">
    <source>
        <dbReference type="EMBL" id="SFL51048.1"/>
    </source>
</evidence>
<dbReference type="RefSeq" id="WP_092190325.1">
    <property type="nucleotide sequence ID" value="NZ_FOTO01000003.1"/>
</dbReference>
<dbReference type="InterPro" id="IPR017871">
    <property type="entry name" value="ABC_transporter-like_CS"/>
</dbReference>
<accession>A0A8G2FDK3</accession>
<dbReference type="PANTHER" id="PTHR43297">
    <property type="entry name" value="OLIGOPEPTIDE TRANSPORT ATP-BINDING PROTEIN APPD"/>
    <property type="match status" value="1"/>
</dbReference>
<keyword evidence="4" id="KW-1003">Cell membrane</keyword>
<dbReference type="OrthoDB" id="9809450at2"/>
<keyword evidence="8" id="KW-1278">Translocase</keyword>
<dbReference type="SUPFAM" id="SSF52540">
    <property type="entry name" value="P-loop containing nucleoside triphosphate hydrolases"/>
    <property type="match status" value="1"/>
</dbReference>
<comment type="caution">
    <text evidence="11">The sequence shown here is derived from an EMBL/GenBank/DDBJ whole genome shotgun (WGS) entry which is preliminary data.</text>
</comment>
<evidence type="ECO:0000313" key="12">
    <source>
        <dbReference type="Proteomes" id="UP000199581"/>
    </source>
</evidence>
<keyword evidence="6" id="KW-0547">Nucleotide-binding</keyword>
<keyword evidence="12" id="KW-1185">Reference proteome</keyword>
<feature type="domain" description="ABC transporter" evidence="10">
    <location>
        <begin position="8"/>
        <end position="257"/>
    </location>
</feature>
<evidence type="ECO:0000256" key="3">
    <source>
        <dbReference type="ARBA" id="ARBA00022448"/>
    </source>
</evidence>
<evidence type="ECO:0000256" key="1">
    <source>
        <dbReference type="ARBA" id="ARBA00004417"/>
    </source>
</evidence>
<dbReference type="GO" id="GO:0015833">
    <property type="term" value="P:peptide transport"/>
    <property type="evidence" value="ECO:0007669"/>
    <property type="project" value="InterPro"/>
</dbReference>
<sequence>MSAPLLDIRDLSVSFRTYQGRAHVLDRACLTVNRGEVMGLVGETGCGKSVLSRAVLRIIPSPPGSIDGGEILFEGRDLLTLPRTDMRRLRGERISMIFQEPMNSLNPVFTVGNQMREVVRAHRKASRSEATDACLEMLAAVRLPEPGSVLRAYPHELSGGMRQRVMIAMALICNPSLLLADEPTTALDVTVQGQILAILAELAERQGLSILFVTHDMGVVAQLCNRVAVMYAGQVVEVADVQSIFARPAHPYTRGLIASIPGRSSGGELYAIPGSVPNPIDPPPGCRFHDRCLKATGDCRNVAPEMIRVVPDHSVACHLFNQDGLS</sequence>
<keyword evidence="7 11" id="KW-0067">ATP-binding</keyword>
<dbReference type="InterPro" id="IPR003593">
    <property type="entry name" value="AAA+_ATPase"/>
</dbReference>
<reference evidence="11 12" key="1">
    <citation type="submission" date="2016-10" db="EMBL/GenBank/DDBJ databases">
        <authorList>
            <person name="Varghese N."/>
            <person name="Submissions S."/>
        </authorList>
    </citation>
    <scope>NUCLEOTIDE SEQUENCE [LARGE SCALE GENOMIC DNA]</scope>
    <source>
        <strain evidence="11 12">DSM 1741</strain>
    </source>
</reference>
<dbReference type="Gene3D" id="3.40.50.300">
    <property type="entry name" value="P-loop containing nucleotide triphosphate hydrolases"/>
    <property type="match status" value="1"/>
</dbReference>
<dbReference type="GO" id="GO:0016887">
    <property type="term" value="F:ATP hydrolysis activity"/>
    <property type="evidence" value="ECO:0007669"/>
    <property type="project" value="InterPro"/>
</dbReference>
<dbReference type="PROSITE" id="PS00211">
    <property type="entry name" value="ABC_TRANSPORTER_1"/>
    <property type="match status" value="1"/>
</dbReference>
<dbReference type="InterPro" id="IPR003439">
    <property type="entry name" value="ABC_transporter-like_ATP-bd"/>
</dbReference>
<dbReference type="Proteomes" id="UP000199581">
    <property type="component" value="Unassembled WGS sequence"/>
</dbReference>
<dbReference type="GO" id="GO:0005524">
    <property type="term" value="F:ATP binding"/>
    <property type="evidence" value="ECO:0007669"/>
    <property type="project" value="UniProtKB-KW"/>
</dbReference>
<keyword evidence="3" id="KW-0813">Transport</keyword>
<evidence type="ECO:0000259" key="10">
    <source>
        <dbReference type="PROSITE" id="PS50893"/>
    </source>
</evidence>
<evidence type="ECO:0000256" key="5">
    <source>
        <dbReference type="ARBA" id="ARBA00022519"/>
    </source>
</evidence>
<dbReference type="SMART" id="SM00382">
    <property type="entry name" value="AAA"/>
    <property type="match status" value="1"/>
</dbReference>
<dbReference type="PROSITE" id="PS50893">
    <property type="entry name" value="ABC_TRANSPORTER_2"/>
    <property type="match status" value="1"/>
</dbReference>
<name>A0A8G2FDK3_DESNO</name>
<evidence type="ECO:0000256" key="9">
    <source>
        <dbReference type="ARBA" id="ARBA00023136"/>
    </source>
</evidence>
<dbReference type="EMBL" id="FOTO01000003">
    <property type="protein sequence ID" value="SFL51048.1"/>
    <property type="molecule type" value="Genomic_DNA"/>
</dbReference>
<dbReference type="InterPro" id="IPR013563">
    <property type="entry name" value="Oligopep_ABC_C"/>
</dbReference>
<organism evidence="11 12">
    <name type="scientific">Desulfomicrobium norvegicum (strain DSM 1741 / NCIMB 8310)</name>
    <name type="common">Desulfovibrio baculatus (strain Norway 4)</name>
    <name type="synonym">Desulfovibrio desulfuricans (strain Norway 4)</name>
    <dbReference type="NCBI Taxonomy" id="52561"/>
    <lineage>
        <taxon>Bacteria</taxon>
        <taxon>Pseudomonadati</taxon>
        <taxon>Thermodesulfobacteriota</taxon>
        <taxon>Desulfovibrionia</taxon>
        <taxon>Desulfovibrionales</taxon>
        <taxon>Desulfomicrobiaceae</taxon>
        <taxon>Desulfomicrobium</taxon>
    </lineage>
</organism>
<protein>
    <submittedName>
        <fullName evidence="11">Peptide/nickel transport system ATP-binding protein/oligopeptide transport system ATP-binding protein</fullName>
    </submittedName>
</protein>
<dbReference type="InterPro" id="IPR050388">
    <property type="entry name" value="ABC_Ni/Peptide_Import"/>
</dbReference>
<keyword evidence="9" id="KW-0472">Membrane</keyword>
<dbReference type="PANTHER" id="PTHR43297:SF14">
    <property type="entry name" value="ATPASE AAA-TYPE CORE DOMAIN-CONTAINING PROTEIN"/>
    <property type="match status" value="1"/>
</dbReference>
<comment type="similarity">
    <text evidence="2">Belongs to the ABC transporter superfamily.</text>
</comment>
<dbReference type="Pfam" id="PF00005">
    <property type="entry name" value="ABC_tran"/>
    <property type="match status" value="1"/>
</dbReference>
<dbReference type="CDD" id="cd03257">
    <property type="entry name" value="ABC_NikE_OppD_transporters"/>
    <property type="match status" value="1"/>
</dbReference>
<dbReference type="InterPro" id="IPR027417">
    <property type="entry name" value="P-loop_NTPase"/>
</dbReference>
<evidence type="ECO:0000256" key="7">
    <source>
        <dbReference type="ARBA" id="ARBA00022840"/>
    </source>
</evidence>
<proteinExistence type="inferred from homology"/>
<evidence type="ECO:0000256" key="8">
    <source>
        <dbReference type="ARBA" id="ARBA00022967"/>
    </source>
</evidence>
<dbReference type="GO" id="GO:0005886">
    <property type="term" value="C:plasma membrane"/>
    <property type="evidence" value="ECO:0007669"/>
    <property type="project" value="UniProtKB-SubCell"/>
</dbReference>
<dbReference type="FunFam" id="3.40.50.300:FF:000016">
    <property type="entry name" value="Oligopeptide ABC transporter ATP-binding component"/>
    <property type="match status" value="1"/>
</dbReference>
<keyword evidence="5" id="KW-0997">Cell inner membrane</keyword>
<evidence type="ECO:0000256" key="6">
    <source>
        <dbReference type="ARBA" id="ARBA00022741"/>
    </source>
</evidence>
<dbReference type="Pfam" id="PF08352">
    <property type="entry name" value="oligo_HPY"/>
    <property type="match status" value="1"/>
</dbReference>
<evidence type="ECO:0000256" key="4">
    <source>
        <dbReference type="ARBA" id="ARBA00022475"/>
    </source>
</evidence>
<gene>
    <name evidence="11" type="ORF">SAMN05421830_10344</name>
</gene>
<evidence type="ECO:0000256" key="2">
    <source>
        <dbReference type="ARBA" id="ARBA00005417"/>
    </source>
</evidence>
<comment type="subcellular location">
    <subcellularLocation>
        <location evidence="1">Cell inner membrane</location>
        <topology evidence="1">Peripheral membrane protein</topology>
    </subcellularLocation>
</comment>
<dbReference type="NCBIfam" id="TIGR01727">
    <property type="entry name" value="oligo_HPY"/>
    <property type="match status" value="1"/>
</dbReference>